<dbReference type="STRING" id="160660.BJI67_07625"/>
<dbReference type="SUPFAM" id="SSF101322">
    <property type="entry name" value="YcfC-like"/>
    <property type="match status" value="1"/>
</dbReference>
<accession>A0A1A6C862</accession>
<evidence type="ECO:0000313" key="6">
    <source>
        <dbReference type="Proteomes" id="UP000029273"/>
    </source>
</evidence>
<evidence type="ECO:0000256" key="2">
    <source>
        <dbReference type="ARBA" id="ARBA00022490"/>
    </source>
</evidence>
<proteinExistence type="inferred from homology"/>
<dbReference type="Pfam" id="PF04356">
    <property type="entry name" value="DUF489"/>
    <property type="match status" value="1"/>
</dbReference>
<sequence length="205" mass="23039">MEKNLRNRTLALAAVFQCAADADRLARTGTLEADALKPMIHSLLTRDAESLEAVYEGIVHLRPGLQILKAQLDPQARMHALEVMRYAVALLHLERRLSKRPEMLERLSRGIDGALRQAEYFNSTHENVIASLAALYRETISELGPRIIVRGEQSHLSNENVASRIRVLLLAGIRAAVLWRQAGGTRLRLLFARKPLLREAERLLA</sequence>
<organism evidence="5 6">
    <name type="scientific">Acidihalobacter prosperus</name>
    <dbReference type="NCBI Taxonomy" id="160660"/>
    <lineage>
        <taxon>Bacteria</taxon>
        <taxon>Pseudomonadati</taxon>
        <taxon>Pseudomonadota</taxon>
        <taxon>Gammaproteobacteria</taxon>
        <taxon>Chromatiales</taxon>
        <taxon>Ectothiorhodospiraceae</taxon>
        <taxon>Acidihalobacter</taxon>
    </lineage>
</organism>
<gene>
    <name evidence="4" type="primary">hflD</name>
    <name evidence="5" type="ORF">Thpro_020462</name>
</gene>
<evidence type="ECO:0000256" key="3">
    <source>
        <dbReference type="ARBA" id="ARBA00023136"/>
    </source>
</evidence>
<dbReference type="Proteomes" id="UP000029273">
    <property type="component" value="Unassembled WGS sequence"/>
</dbReference>
<dbReference type="InterPro" id="IPR035932">
    <property type="entry name" value="HflD-like_sf"/>
</dbReference>
<dbReference type="PANTHER" id="PTHR38100">
    <property type="entry name" value="HIGH FREQUENCY LYSOGENIZATION PROTEIN HFLD"/>
    <property type="match status" value="1"/>
</dbReference>
<keyword evidence="3 4" id="KW-0472">Membrane</keyword>
<evidence type="ECO:0000256" key="4">
    <source>
        <dbReference type="HAMAP-Rule" id="MF_00695"/>
    </source>
</evidence>
<evidence type="ECO:0000313" key="5">
    <source>
        <dbReference type="EMBL" id="OBS10746.1"/>
    </source>
</evidence>
<dbReference type="EMBL" id="JQSG02000001">
    <property type="protein sequence ID" value="OBS10746.1"/>
    <property type="molecule type" value="Genomic_DNA"/>
</dbReference>
<reference evidence="5 6" key="1">
    <citation type="journal article" date="2014" name="Genome Announc.">
        <title>Draft Genome Sequence of the Iron-Oxidizing, Acidophilic, and Halotolerant 'Thiobacillus prosperus' Type Strain DSM 5130.</title>
        <authorList>
            <person name="Ossandon F.J."/>
            <person name="Cardenas J.P."/>
            <person name="Corbett M."/>
            <person name="Quatrini R."/>
            <person name="Holmes D.S."/>
            <person name="Watkin E."/>
        </authorList>
    </citation>
    <scope>NUCLEOTIDE SEQUENCE [LARGE SCALE GENOMIC DNA]</scope>
    <source>
        <strain evidence="5 6">DSM 5130</strain>
    </source>
</reference>
<name>A0A1A6C862_9GAMM</name>
<dbReference type="PANTHER" id="PTHR38100:SF1">
    <property type="entry name" value="HIGH FREQUENCY LYSOGENIZATION PROTEIN HFLD"/>
    <property type="match status" value="1"/>
</dbReference>
<dbReference type="OrthoDB" id="9788031at2"/>
<dbReference type="HAMAP" id="MF_00695">
    <property type="entry name" value="HflD_protein"/>
    <property type="match status" value="1"/>
</dbReference>
<comment type="subcellular location">
    <subcellularLocation>
        <location evidence="4">Cytoplasm</location>
    </subcellularLocation>
    <subcellularLocation>
        <location evidence="4">Cell membrane</location>
        <topology evidence="4">Peripheral membrane protein</topology>
        <orientation evidence="4">Cytoplasmic side</orientation>
    </subcellularLocation>
</comment>
<comment type="caution">
    <text evidence="5">The sequence shown here is derived from an EMBL/GenBank/DDBJ whole genome shotgun (WGS) entry which is preliminary data.</text>
</comment>
<comment type="similarity">
    <text evidence="4">Belongs to the HflD family.</text>
</comment>
<dbReference type="AlphaFoldDB" id="A0A1A6C862"/>
<dbReference type="GO" id="GO:0005886">
    <property type="term" value="C:plasma membrane"/>
    <property type="evidence" value="ECO:0007669"/>
    <property type="project" value="UniProtKB-SubCell"/>
</dbReference>
<dbReference type="InterPro" id="IPR007451">
    <property type="entry name" value="HflD"/>
</dbReference>
<dbReference type="GO" id="GO:0005737">
    <property type="term" value="C:cytoplasm"/>
    <property type="evidence" value="ECO:0007669"/>
    <property type="project" value="UniProtKB-SubCell"/>
</dbReference>
<keyword evidence="2 4" id="KW-0963">Cytoplasm</keyword>
<keyword evidence="1 4" id="KW-1003">Cell membrane</keyword>
<dbReference type="NCBIfam" id="NF001246">
    <property type="entry name" value="PRK00218.1-2"/>
    <property type="match status" value="1"/>
</dbReference>
<dbReference type="RefSeq" id="WP_038086372.1">
    <property type="nucleotide sequence ID" value="NZ_JQSG02000001.1"/>
</dbReference>
<keyword evidence="6" id="KW-1185">Reference proteome</keyword>
<protein>
    <recommendedName>
        <fullName evidence="4">High frequency lysogenization protein HflD homolog</fullName>
    </recommendedName>
</protein>
<dbReference type="Gene3D" id="1.10.3890.10">
    <property type="entry name" value="HflD-like"/>
    <property type="match status" value="1"/>
</dbReference>
<evidence type="ECO:0000256" key="1">
    <source>
        <dbReference type="ARBA" id="ARBA00022475"/>
    </source>
</evidence>